<feature type="region of interest" description="Disordered" evidence="1">
    <location>
        <begin position="525"/>
        <end position="877"/>
    </location>
</feature>
<feature type="non-terminal residue" evidence="2">
    <location>
        <position position="1"/>
    </location>
</feature>
<dbReference type="EMBL" id="BTSY01000006">
    <property type="protein sequence ID" value="GMT32627.1"/>
    <property type="molecule type" value="Genomic_DNA"/>
</dbReference>
<feature type="compositionally biased region" description="Basic and acidic residues" evidence="1">
    <location>
        <begin position="329"/>
        <end position="353"/>
    </location>
</feature>
<comment type="caution">
    <text evidence="2">The sequence shown here is derived from an EMBL/GenBank/DDBJ whole genome shotgun (WGS) entry which is preliminary data.</text>
</comment>
<evidence type="ECO:0000256" key="1">
    <source>
        <dbReference type="SAM" id="MobiDB-lite"/>
    </source>
</evidence>
<evidence type="ECO:0000313" key="3">
    <source>
        <dbReference type="Proteomes" id="UP001432322"/>
    </source>
</evidence>
<protein>
    <submittedName>
        <fullName evidence="2">Uncharacterized protein</fullName>
    </submittedName>
</protein>
<feature type="compositionally biased region" description="Acidic residues" evidence="1">
    <location>
        <begin position="412"/>
        <end position="432"/>
    </location>
</feature>
<proteinExistence type="predicted"/>
<feature type="region of interest" description="Disordered" evidence="1">
    <location>
        <begin position="329"/>
        <end position="372"/>
    </location>
</feature>
<evidence type="ECO:0000313" key="2">
    <source>
        <dbReference type="EMBL" id="GMT32627.1"/>
    </source>
</evidence>
<feature type="compositionally biased region" description="Low complexity" evidence="1">
    <location>
        <begin position="685"/>
        <end position="716"/>
    </location>
</feature>
<feature type="compositionally biased region" description="Pro residues" evidence="1">
    <location>
        <begin position="717"/>
        <end position="727"/>
    </location>
</feature>
<feature type="compositionally biased region" description="Low complexity" evidence="1">
    <location>
        <begin position="563"/>
        <end position="577"/>
    </location>
</feature>
<feature type="compositionally biased region" description="Low complexity" evidence="1">
    <location>
        <begin position="600"/>
        <end position="639"/>
    </location>
</feature>
<feature type="compositionally biased region" description="Low complexity" evidence="1">
    <location>
        <begin position="762"/>
        <end position="776"/>
    </location>
</feature>
<accession>A0AAV5WNP9</accession>
<gene>
    <name evidence="2" type="ORF">PFISCL1PPCAC_23924</name>
</gene>
<feature type="compositionally biased region" description="Pro residues" evidence="1">
    <location>
        <begin position="792"/>
        <end position="802"/>
    </location>
</feature>
<feature type="region of interest" description="Disordered" evidence="1">
    <location>
        <begin position="491"/>
        <end position="512"/>
    </location>
</feature>
<dbReference type="AlphaFoldDB" id="A0AAV5WNP9"/>
<keyword evidence="3" id="KW-1185">Reference proteome</keyword>
<feature type="compositionally biased region" description="Pro residues" evidence="1">
    <location>
        <begin position="748"/>
        <end position="757"/>
    </location>
</feature>
<sequence>FSPSAMDDSMEEIRSVLNGSEWSDEEPMAPEDLHKEEMLKNFPLVLNPYEDAKFLMGLDTFKIDEKEDFKRIVHAHLLSDGSKSLVGGWDINLLKAAVKESFNFDDVKRVDEFVKAHFNFLNFDKFIRAAKDIAEVKDDFVLPFLDSSSREIYQDAIDSVKNKEGKARRHDEAVAKRIENVENIEGFYRGVNRLLQAVEAAQVTHCTNDNAFADVAMNDGTTNTVVGINYNHVMTEYEKLFGKKLDQAECKVICGRSTLNKALIADGTLCFKENFCMQQHNTEKAKGMFIAARPGFKEFTDDEIKAAIEECRKSNAEKQTTTRKYWNRDREKWDASRQTQNDERPRVAREEPSTARVSPTPAPPTAAPRQTVEAAYSREEIMGVRQDSPPMQQHGSGGEAQAMVAARRKEEEMDSEEEEDDDNVNYSDEDSDQGGAPKIAKMKAKPTVSAPAPVETVDSGDEVENGESPTPPHIVRSSSLFVPIPHYDGLEYESLPPPTHVVTRSNSRETSKEDFFKMQLAQCESRLPSSSNQTQNEKKQTGVGLGRINDWEEEEEDSTSFVQPQYGQQQQEQTGPTVHPSRIGTGIFDPHPVQDEAYDMPSPMQQQQQGQQMQQQQRDFIPPQQMLQQHPAASAPSSAFQKYPPEEQHMQHTQQQPYDQQRGVGPHAQQSMSYAGHPQEGATPSQSGYYMGQQPQQQQQMQQPPQSQQQYGGAPPMGQPQAPPPLHPQQGGQEYPPNQQYYPGQQGPSPPPPPPQSTPNCGQGPMQPQGYQQGPPTAGYGVNGHPYQQQGPVPPPQSPSPPHVVHVNVHVPHPPPQQQQVPYGAPPQQGYPSQTPPPGGYPAAPPNHSQYQPPPPPPQSAFAPPQGYSQNSHYQQP</sequence>
<feature type="non-terminal residue" evidence="2">
    <location>
        <position position="877"/>
    </location>
</feature>
<feature type="compositionally biased region" description="Polar residues" evidence="1">
    <location>
        <begin position="867"/>
        <end position="877"/>
    </location>
</feature>
<feature type="compositionally biased region" description="Low complexity" evidence="1">
    <location>
        <begin position="728"/>
        <end position="747"/>
    </location>
</feature>
<name>A0AAV5WNP9_9BILA</name>
<feature type="compositionally biased region" description="Low complexity" evidence="1">
    <location>
        <begin position="818"/>
        <end position="833"/>
    </location>
</feature>
<dbReference type="Proteomes" id="UP001432322">
    <property type="component" value="Unassembled WGS sequence"/>
</dbReference>
<feature type="compositionally biased region" description="Pro residues" evidence="1">
    <location>
        <begin position="834"/>
        <end position="845"/>
    </location>
</feature>
<feature type="region of interest" description="Disordered" evidence="1">
    <location>
        <begin position="386"/>
        <end position="477"/>
    </location>
</feature>
<reference evidence="2" key="1">
    <citation type="submission" date="2023-10" db="EMBL/GenBank/DDBJ databases">
        <title>Genome assembly of Pristionchus species.</title>
        <authorList>
            <person name="Yoshida K."/>
            <person name="Sommer R.J."/>
        </authorList>
    </citation>
    <scope>NUCLEOTIDE SEQUENCE</scope>
    <source>
        <strain evidence="2">RS5133</strain>
    </source>
</reference>
<organism evidence="2 3">
    <name type="scientific">Pristionchus fissidentatus</name>
    <dbReference type="NCBI Taxonomy" id="1538716"/>
    <lineage>
        <taxon>Eukaryota</taxon>
        <taxon>Metazoa</taxon>
        <taxon>Ecdysozoa</taxon>
        <taxon>Nematoda</taxon>
        <taxon>Chromadorea</taxon>
        <taxon>Rhabditida</taxon>
        <taxon>Rhabditina</taxon>
        <taxon>Diplogasteromorpha</taxon>
        <taxon>Diplogasteroidea</taxon>
        <taxon>Neodiplogasteridae</taxon>
        <taxon>Pristionchus</taxon>
    </lineage>
</organism>